<reference evidence="1" key="1">
    <citation type="submission" date="2023-07" db="EMBL/GenBank/DDBJ databases">
        <title>Chromosome-level genome assembly of Artemia franciscana.</title>
        <authorList>
            <person name="Jo E."/>
        </authorList>
    </citation>
    <scope>NUCLEOTIDE SEQUENCE</scope>
    <source>
        <tissue evidence="1">Whole body</tissue>
    </source>
</reference>
<proteinExistence type="predicted"/>
<dbReference type="EMBL" id="JAVRJZ010000005">
    <property type="protein sequence ID" value="KAK2722384.1"/>
    <property type="molecule type" value="Genomic_DNA"/>
</dbReference>
<accession>A0AA88LDI8</accession>
<organism evidence="1 2">
    <name type="scientific">Artemia franciscana</name>
    <name type="common">Brine shrimp</name>
    <name type="synonym">Artemia sanfranciscana</name>
    <dbReference type="NCBI Taxonomy" id="6661"/>
    <lineage>
        <taxon>Eukaryota</taxon>
        <taxon>Metazoa</taxon>
        <taxon>Ecdysozoa</taxon>
        <taxon>Arthropoda</taxon>
        <taxon>Crustacea</taxon>
        <taxon>Branchiopoda</taxon>
        <taxon>Anostraca</taxon>
        <taxon>Artemiidae</taxon>
        <taxon>Artemia</taxon>
    </lineage>
</organism>
<name>A0AA88LDI8_ARTSF</name>
<sequence>MRSLYMRQCIVNVLFLETYEPEECLHYFLIEDKKLYPPGSEPSLSIVVDAEANQGLICSDDIAVKALSFFGMDSILAAKELVTHVTSRKKPADTMVDIKQAIQQCDGKKTTLPRYVIFEPDEVPETAGEISKNSERASCQV</sequence>
<dbReference type="AlphaFoldDB" id="A0AA88LDI8"/>
<evidence type="ECO:0000313" key="1">
    <source>
        <dbReference type="EMBL" id="KAK2722384.1"/>
    </source>
</evidence>
<keyword evidence="2" id="KW-1185">Reference proteome</keyword>
<evidence type="ECO:0000313" key="2">
    <source>
        <dbReference type="Proteomes" id="UP001187531"/>
    </source>
</evidence>
<protein>
    <submittedName>
        <fullName evidence="1">Uncharacterized protein</fullName>
    </submittedName>
</protein>
<dbReference type="Proteomes" id="UP001187531">
    <property type="component" value="Unassembled WGS sequence"/>
</dbReference>
<gene>
    <name evidence="1" type="ORF">QYM36_002800</name>
</gene>
<comment type="caution">
    <text evidence="1">The sequence shown here is derived from an EMBL/GenBank/DDBJ whole genome shotgun (WGS) entry which is preliminary data.</text>
</comment>